<dbReference type="Proteomes" id="UP000785679">
    <property type="component" value="Unassembled WGS sequence"/>
</dbReference>
<dbReference type="AlphaFoldDB" id="A0A8J8NUP5"/>
<protein>
    <submittedName>
        <fullName evidence="1">Uncharacterized protein</fullName>
    </submittedName>
</protein>
<sequence>MSAKQTFKLPITQSVLLKKKEKVSSFRNEGENIQQIEQSIENTLKESPSIVSILRSNPSQSQLPGVSIGRERRGSDSVRNFLRNIEYRWKGKDSPGPGQYEQHVDNPWNNASSEMIRQGISMPKSKRFPSETTRKQQEYSVELDVCKLMTTIEESPKRGSVLSNSPTCGKGAKIGTAPRDIDPIRFGTHLKELVLRGIH</sequence>
<accession>A0A8J8NUP5</accession>
<reference evidence="1" key="1">
    <citation type="submission" date="2019-06" db="EMBL/GenBank/DDBJ databases">
        <authorList>
            <person name="Zheng W."/>
        </authorList>
    </citation>
    <scope>NUCLEOTIDE SEQUENCE</scope>
    <source>
        <strain evidence="1">QDHG01</strain>
    </source>
</reference>
<gene>
    <name evidence="1" type="ORF">FGO68_gene16506</name>
</gene>
<comment type="caution">
    <text evidence="1">The sequence shown here is derived from an EMBL/GenBank/DDBJ whole genome shotgun (WGS) entry which is preliminary data.</text>
</comment>
<keyword evidence="2" id="KW-1185">Reference proteome</keyword>
<name>A0A8J8NUP5_HALGN</name>
<dbReference type="EMBL" id="RRYP01007504">
    <property type="protein sequence ID" value="TNV80441.1"/>
    <property type="molecule type" value="Genomic_DNA"/>
</dbReference>
<evidence type="ECO:0000313" key="2">
    <source>
        <dbReference type="Proteomes" id="UP000785679"/>
    </source>
</evidence>
<proteinExistence type="predicted"/>
<evidence type="ECO:0000313" key="1">
    <source>
        <dbReference type="EMBL" id="TNV80441.1"/>
    </source>
</evidence>
<organism evidence="1 2">
    <name type="scientific">Halteria grandinella</name>
    <dbReference type="NCBI Taxonomy" id="5974"/>
    <lineage>
        <taxon>Eukaryota</taxon>
        <taxon>Sar</taxon>
        <taxon>Alveolata</taxon>
        <taxon>Ciliophora</taxon>
        <taxon>Intramacronucleata</taxon>
        <taxon>Spirotrichea</taxon>
        <taxon>Stichotrichia</taxon>
        <taxon>Sporadotrichida</taxon>
        <taxon>Halteriidae</taxon>
        <taxon>Halteria</taxon>
    </lineage>
</organism>